<dbReference type="Pfam" id="PF04535">
    <property type="entry name" value="CASP_dom"/>
    <property type="match status" value="1"/>
</dbReference>
<keyword evidence="4" id="KW-0812">Transmembrane</keyword>
<evidence type="ECO:0000256" key="2">
    <source>
        <dbReference type="ARBA" id="ARBA00007651"/>
    </source>
</evidence>
<sequence length="232" mass="25560">MQASTHSPLLTLPWKLRTRYRERDHVPREEVRGLRQVHRFSLLFRVASIGLAAVAAAAIATASQCTVYADYGARPRTVTYSDFHAFVYLVGGGDRYCHAARGSSPVPQLEEEGQEKDSLEGAHAAPRRRRARAALHVRRRAFAVSWDVSYYLEPSGRRFSVCHSSVGGGRFCEQVHVSMWLALGAALAVSIAEFLTTLRWCHGCGLGSDSGSDSDSDSDSESVCRHGCHCKH</sequence>
<dbReference type="EMBL" id="CAJGYO010000009">
    <property type="protein sequence ID" value="CAD6252922.1"/>
    <property type="molecule type" value="Genomic_DNA"/>
</dbReference>
<protein>
    <recommendedName>
        <fullName evidence="7">CASP-like protein</fullName>
    </recommendedName>
</protein>
<name>A0A811Q9Z6_9POAL</name>
<evidence type="ECO:0000313" key="11">
    <source>
        <dbReference type="Proteomes" id="UP000604825"/>
    </source>
</evidence>
<evidence type="ECO:0000256" key="5">
    <source>
        <dbReference type="ARBA" id="ARBA00022989"/>
    </source>
</evidence>
<dbReference type="GO" id="GO:0005886">
    <property type="term" value="C:plasma membrane"/>
    <property type="evidence" value="ECO:0007669"/>
    <property type="project" value="UniProtKB-SubCell"/>
</dbReference>
<evidence type="ECO:0000256" key="8">
    <source>
        <dbReference type="SAM" id="MobiDB-lite"/>
    </source>
</evidence>
<comment type="similarity">
    <text evidence="2 7">Belongs to the Casparian strip membrane proteins (CASP) family.</text>
</comment>
<evidence type="ECO:0000259" key="9">
    <source>
        <dbReference type="Pfam" id="PF04535"/>
    </source>
</evidence>
<dbReference type="Proteomes" id="UP000604825">
    <property type="component" value="Unassembled WGS sequence"/>
</dbReference>
<dbReference type="AlphaFoldDB" id="A0A811Q9Z6"/>
<dbReference type="InterPro" id="IPR006702">
    <property type="entry name" value="CASP_dom"/>
</dbReference>
<evidence type="ECO:0000313" key="10">
    <source>
        <dbReference type="EMBL" id="CAD6252922.1"/>
    </source>
</evidence>
<evidence type="ECO:0000256" key="6">
    <source>
        <dbReference type="ARBA" id="ARBA00023136"/>
    </source>
</evidence>
<dbReference type="PANTHER" id="PTHR36488">
    <property type="entry name" value="CASP-LIKE PROTEIN 1U1"/>
    <property type="match status" value="1"/>
</dbReference>
<dbReference type="InterPro" id="IPR044173">
    <property type="entry name" value="CASPL"/>
</dbReference>
<evidence type="ECO:0000256" key="1">
    <source>
        <dbReference type="ARBA" id="ARBA00004651"/>
    </source>
</evidence>
<organism evidence="10 11">
    <name type="scientific">Miscanthus lutarioriparius</name>
    <dbReference type="NCBI Taxonomy" id="422564"/>
    <lineage>
        <taxon>Eukaryota</taxon>
        <taxon>Viridiplantae</taxon>
        <taxon>Streptophyta</taxon>
        <taxon>Embryophyta</taxon>
        <taxon>Tracheophyta</taxon>
        <taxon>Spermatophyta</taxon>
        <taxon>Magnoliopsida</taxon>
        <taxon>Liliopsida</taxon>
        <taxon>Poales</taxon>
        <taxon>Poaceae</taxon>
        <taxon>PACMAD clade</taxon>
        <taxon>Panicoideae</taxon>
        <taxon>Andropogonodae</taxon>
        <taxon>Andropogoneae</taxon>
        <taxon>Saccharinae</taxon>
        <taxon>Miscanthus</taxon>
    </lineage>
</organism>
<comment type="subunit">
    <text evidence="7">Homodimer and heterodimers.</text>
</comment>
<feature type="domain" description="Casparian strip membrane protein" evidence="9">
    <location>
        <begin position="36"/>
        <end position="91"/>
    </location>
</feature>
<keyword evidence="6" id="KW-0472">Membrane</keyword>
<comment type="caution">
    <text evidence="10">The sequence shown here is derived from an EMBL/GenBank/DDBJ whole genome shotgun (WGS) entry which is preliminary data.</text>
</comment>
<gene>
    <name evidence="10" type="ORF">NCGR_LOCUS36568</name>
</gene>
<dbReference type="PANTHER" id="PTHR36488:SF6">
    <property type="entry name" value="CASP-LIKE PROTEIN 1U4"/>
    <property type="match status" value="1"/>
</dbReference>
<keyword evidence="3 7" id="KW-1003">Cell membrane</keyword>
<evidence type="ECO:0000256" key="4">
    <source>
        <dbReference type="ARBA" id="ARBA00022692"/>
    </source>
</evidence>
<keyword evidence="11" id="KW-1185">Reference proteome</keyword>
<proteinExistence type="inferred from homology"/>
<dbReference type="OrthoDB" id="692805at2759"/>
<evidence type="ECO:0000256" key="3">
    <source>
        <dbReference type="ARBA" id="ARBA00022475"/>
    </source>
</evidence>
<accession>A0A811Q9Z6</accession>
<comment type="subcellular location">
    <subcellularLocation>
        <location evidence="1 7">Cell membrane</location>
        <topology evidence="1 7">Multi-pass membrane protein</topology>
    </subcellularLocation>
</comment>
<keyword evidence="5" id="KW-1133">Transmembrane helix</keyword>
<reference evidence="10" key="1">
    <citation type="submission" date="2020-10" db="EMBL/GenBank/DDBJ databases">
        <authorList>
            <person name="Han B."/>
            <person name="Lu T."/>
            <person name="Zhao Q."/>
            <person name="Huang X."/>
            <person name="Zhao Y."/>
        </authorList>
    </citation>
    <scope>NUCLEOTIDE SEQUENCE</scope>
</reference>
<feature type="region of interest" description="Disordered" evidence="8">
    <location>
        <begin position="103"/>
        <end position="126"/>
    </location>
</feature>
<evidence type="ECO:0000256" key="7">
    <source>
        <dbReference type="RuleBase" id="RU361233"/>
    </source>
</evidence>